<dbReference type="PANTHER" id="PTHR33608">
    <property type="entry name" value="BLL2464 PROTEIN"/>
    <property type="match status" value="1"/>
</dbReference>
<dbReference type="Proteomes" id="UP000291289">
    <property type="component" value="Unassembled WGS sequence"/>
</dbReference>
<comment type="caution">
    <text evidence="2">The sequence shown here is derived from an EMBL/GenBank/DDBJ whole genome shotgun (WGS) entry which is preliminary data.</text>
</comment>
<evidence type="ECO:0000313" key="2">
    <source>
        <dbReference type="EMBL" id="TCD54891.1"/>
    </source>
</evidence>
<organism evidence="2 3">
    <name type="scientific">Alloscardovia theropitheci</name>
    <dbReference type="NCBI Taxonomy" id="2496842"/>
    <lineage>
        <taxon>Bacteria</taxon>
        <taxon>Bacillati</taxon>
        <taxon>Actinomycetota</taxon>
        <taxon>Actinomycetes</taxon>
        <taxon>Bifidobacteriales</taxon>
        <taxon>Bifidobacteriaceae</taxon>
        <taxon>Alloscardovia</taxon>
    </lineage>
</organism>
<dbReference type="EMBL" id="RXLP01000002">
    <property type="protein sequence ID" value="TCD54891.1"/>
    <property type="molecule type" value="Genomic_DNA"/>
</dbReference>
<keyword evidence="3" id="KW-1185">Reference proteome</keyword>
<dbReference type="PANTHER" id="PTHR33608:SF6">
    <property type="entry name" value="BLL2464 PROTEIN"/>
    <property type="match status" value="1"/>
</dbReference>
<evidence type="ECO:0000259" key="1">
    <source>
        <dbReference type="Pfam" id="PF01882"/>
    </source>
</evidence>
<feature type="domain" description="DUF58" evidence="1">
    <location>
        <begin position="50"/>
        <end position="218"/>
    </location>
</feature>
<dbReference type="InterPro" id="IPR002881">
    <property type="entry name" value="DUF58"/>
</dbReference>
<gene>
    <name evidence="2" type="ORF">EJ419_00395</name>
</gene>
<proteinExistence type="predicted"/>
<dbReference type="AlphaFoldDB" id="A0A4R0QYW1"/>
<protein>
    <submittedName>
        <fullName evidence="2">DUF58 domain-containing protein</fullName>
    </submittedName>
</protein>
<reference evidence="2 3" key="1">
    <citation type="submission" date="2018-12" db="EMBL/GenBank/DDBJ databases">
        <title>Alloscrdovia theropitheci sp. nov: a novel taxon from the feces of the bleeding-herat monkey (Theropithecus geleda).</title>
        <authorList>
            <person name="Modesto M."/>
        </authorList>
    </citation>
    <scope>NUCLEOTIDE SEQUENCE [LARGE SCALE GENOMIC DNA]</scope>
    <source>
        <strain evidence="2 3">GLDI4/2</strain>
    </source>
</reference>
<accession>A0A4R0QYW1</accession>
<dbReference type="RefSeq" id="WP_131282950.1">
    <property type="nucleotide sequence ID" value="NZ_RXLP01000002.1"/>
</dbReference>
<evidence type="ECO:0000313" key="3">
    <source>
        <dbReference type="Proteomes" id="UP000291289"/>
    </source>
</evidence>
<dbReference type="Pfam" id="PF01882">
    <property type="entry name" value="DUF58"/>
    <property type="match status" value="1"/>
</dbReference>
<sequence>MVAHTTSDPIRRKIEALGPRLTLPIVRKAMGIVEGEHHSNRRGSGYDFLDLRPYVIGDESRAIDWKASARAGLPIVASKEHNATSNVWMLIDTGRELTGSTPSAERQIDVAMNALRMFAMLSLKRADNVNFVVGNSHSITRMPFSGGYLECDALLDNIAHHPMPYASDWESMLDYARHIRDKYSLIIMVTSDTSWNDTSLETVGLLAQTHPIVVINVTSVNPAESFTRFDAVYDGLTGKRVPAFMRNTVVRDEINVSRHMTVHELDHQLTSKGATLFNADSSESMFNEFVHRISLAHSSSTRALSVAKVSANTASLASTANSINAGNEVAA</sequence>
<dbReference type="OrthoDB" id="9776116at2"/>
<name>A0A4R0QYW1_9BIFI</name>